<evidence type="ECO:0000259" key="1">
    <source>
        <dbReference type="PROSITE" id="PS50011"/>
    </source>
</evidence>
<dbReference type="PROSITE" id="PS50011">
    <property type="entry name" value="PROTEIN_KINASE_DOM"/>
    <property type="match status" value="1"/>
</dbReference>
<feature type="domain" description="Protein kinase" evidence="1">
    <location>
        <begin position="1"/>
        <end position="90"/>
    </location>
</feature>
<accession>A0A0D7A9S5</accession>
<dbReference type="EMBL" id="KN881928">
    <property type="protein sequence ID" value="KIY47762.1"/>
    <property type="molecule type" value="Genomic_DNA"/>
</dbReference>
<reference evidence="2 3" key="1">
    <citation type="journal article" date="2015" name="Fungal Genet. Biol.">
        <title>Evolution of novel wood decay mechanisms in Agaricales revealed by the genome sequences of Fistulina hepatica and Cylindrobasidium torrendii.</title>
        <authorList>
            <person name="Floudas D."/>
            <person name="Held B.W."/>
            <person name="Riley R."/>
            <person name="Nagy L.G."/>
            <person name="Koehler G."/>
            <person name="Ransdell A.S."/>
            <person name="Younus H."/>
            <person name="Chow J."/>
            <person name="Chiniquy J."/>
            <person name="Lipzen A."/>
            <person name="Tritt A."/>
            <person name="Sun H."/>
            <person name="Haridas S."/>
            <person name="LaButti K."/>
            <person name="Ohm R.A."/>
            <person name="Kues U."/>
            <person name="Blanchette R.A."/>
            <person name="Grigoriev I.V."/>
            <person name="Minto R.E."/>
            <person name="Hibbett D.S."/>
        </authorList>
    </citation>
    <scope>NUCLEOTIDE SEQUENCE [LARGE SCALE GENOMIC DNA]</scope>
    <source>
        <strain evidence="2 3">ATCC 64428</strain>
    </source>
</reference>
<keyword evidence="2" id="KW-0418">Kinase</keyword>
<dbReference type="PANTHER" id="PTHR24347">
    <property type="entry name" value="SERINE/THREONINE-PROTEIN KINASE"/>
    <property type="match status" value="1"/>
</dbReference>
<dbReference type="AlphaFoldDB" id="A0A0D7A9S5"/>
<feature type="non-terminal residue" evidence="2">
    <location>
        <position position="1"/>
    </location>
</feature>
<keyword evidence="2" id="KW-0808">Transferase</keyword>
<evidence type="ECO:0000313" key="3">
    <source>
        <dbReference type="Proteomes" id="UP000054144"/>
    </source>
</evidence>
<gene>
    <name evidence="2" type="ORF">FISHEDRAFT_6086</name>
</gene>
<feature type="non-terminal residue" evidence="2">
    <location>
        <position position="90"/>
    </location>
</feature>
<organism evidence="2 3">
    <name type="scientific">Fistulina hepatica ATCC 64428</name>
    <dbReference type="NCBI Taxonomy" id="1128425"/>
    <lineage>
        <taxon>Eukaryota</taxon>
        <taxon>Fungi</taxon>
        <taxon>Dikarya</taxon>
        <taxon>Basidiomycota</taxon>
        <taxon>Agaricomycotina</taxon>
        <taxon>Agaricomycetes</taxon>
        <taxon>Agaricomycetidae</taxon>
        <taxon>Agaricales</taxon>
        <taxon>Fistulinaceae</taxon>
        <taxon>Fistulina</taxon>
    </lineage>
</organism>
<dbReference type="GO" id="GO:0005524">
    <property type="term" value="F:ATP binding"/>
    <property type="evidence" value="ECO:0007669"/>
    <property type="project" value="InterPro"/>
</dbReference>
<dbReference type="Pfam" id="PF00069">
    <property type="entry name" value="Pkinase"/>
    <property type="match status" value="1"/>
</dbReference>
<dbReference type="InterPro" id="IPR008271">
    <property type="entry name" value="Ser/Thr_kinase_AS"/>
</dbReference>
<dbReference type="PROSITE" id="PS00108">
    <property type="entry name" value="PROTEIN_KINASE_ST"/>
    <property type="match status" value="1"/>
</dbReference>
<name>A0A0D7A9S5_9AGAR</name>
<dbReference type="OrthoDB" id="346907at2759"/>
<dbReference type="InterPro" id="IPR000719">
    <property type="entry name" value="Prot_kinase_dom"/>
</dbReference>
<sequence>AEDFMRGVAFLHRHYVAHRDIKPDNLVYCADTFRLELIDLECAIQVWDEYDEVDEEVGTDMYRAPETKECGRPQPYSPIFADRWSCGCVL</sequence>
<dbReference type="Proteomes" id="UP000054144">
    <property type="component" value="Unassembled WGS sequence"/>
</dbReference>
<protein>
    <submittedName>
        <fullName evidence="2">Kinase-like protein</fullName>
    </submittedName>
</protein>
<dbReference type="SUPFAM" id="SSF56112">
    <property type="entry name" value="Protein kinase-like (PK-like)"/>
    <property type="match status" value="1"/>
</dbReference>
<evidence type="ECO:0000313" key="2">
    <source>
        <dbReference type="EMBL" id="KIY47762.1"/>
    </source>
</evidence>
<dbReference type="InterPro" id="IPR011009">
    <property type="entry name" value="Kinase-like_dom_sf"/>
</dbReference>
<dbReference type="GO" id="GO:0004672">
    <property type="term" value="F:protein kinase activity"/>
    <property type="evidence" value="ECO:0007669"/>
    <property type="project" value="InterPro"/>
</dbReference>
<proteinExistence type="predicted"/>
<dbReference type="Gene3D" id="1.10.510.10">
    <property type="entry name" value="Transferase(Phosphotransferase) domain 1"/>
    <property type="match status" value="1"/>
</dbReference>
<keyword evidence="3" id="KW-1185">Reference proteome</keyword>